<evidence type="ECO:0000256" key="5">
    <source>
        <dbReference type="SAM" id="Phobius"/>
    </source>
</evidence>
<feature type="transmembrane region" description="Helical" evidence="5">
    <location>
        <begin position="37"/>
        <end position="59"/>
    </location>
</feature>
<name>A0A6J6KGH2_9ZZZZ</name>
<proteinExistence type="predicted"/>
<protein>
    <submittedName>
        <fullName evidence="8">Unannotated protein</fullName>
    </submittedName>
</protein>
<organism evidence="8">
    <name type="scientific">freshwater metagenome</name>
    <dbReference type="NCBI Taxonomy" id="449393"/>
    <lineage>
        <taxon>unclassified sequences</taxon>
        <taxon>metagenomes</taxon>
        <taxon>ecological metagenomes</taxon>
    </lineage>
</organism>
<dbReference type="EMBL" id="CAEZWD010000047">
    <property type="protein sequence ID" value="CAB4648218.1"/>
    <property type="molecule type" value="Genomic_DNA"/>
</dbReference>
<keyword evidence="2 5" id="KW-0812">Transmembrane</keyword>
<feature type="transmembrane region" description="Helical" evidence="5">
    <location>
        <begin position="248"/>
        <end position="265"/>
    </location>
</feature>
<feature type="transmembrane region" description="Helical" evidence="5">
    <location>
        <begin position="121"/>
        <end position="148"/>
    </location>
</feature>
<dbReference type="GO" id="GO:0016020">
    <property type="term" value="C:membrane"/>
    <property type="evidence" value="ECO:0007669"/>
    <property type="project" value="UniProtKB-SubCell"/>
</dbReference>
<evidence type="ECO:0000313" key="7">
    <source>
        <dbReference type="EMBL" id="CAB4644465.1"/>
    </source>
</evidence>
<sequence>MSNWPNERKFAVAIWALATGGYVLWQGIPFDRATQFLIIITAALAFSIGTTTRAIRVFADWVPFAILLYGYDYSRGAADTFGFKVRVEEIYNIELAWFGWLFEDKIPTVWLQQHLYDPNQIAWWESLVALVYVSHFVAPWAIVGILYVKNRELWAKFARRVITISFAALITYILIPAAPPWYAAREGLCEPVVRIATRGWEIIGLPIAGQIISLGQGVVNQVAAIPSLHAGMAVTITLFFWARVGLKMKAFLTFYVALMFFALVFGGEHYIFDAILGAIYAVAVEYGCRAWERRSRAKTH</sequence>
<dbReference type="InterPro" id="IPR052185">
    <property type="entry name" value="IPC_Synthase-Related"/>
</dbReference>
<evidence type="ECO:0000256" key="3">
    <source>
        <dbReference type="ARBA" id="ARBA00022989"/>
    </source>
</evidence>
<evidence type="ECO:0000256" key="4">
    <source>
        <dbReference type="ARBA" id="ARBA00023136"/>
    </source>
</evidence>
<evidence type="ECO:0000259" key="6">
    <source>
        <dbReference type="Pfam" id="PF14378"/>
    </source>
</evidence>
<feature type="transmembrane region" description="Helical" evidence="5">
    <location>
        <begin position="223"/>
        <end position="241"/>
    </location>
</feature>
<feature type="transmembrane region" description="Helical" evidence="5">
    <location>
        <begin position="12"/>
        <end position="30"/>
    </location>
</feature>
<dbReference type="AlphaFoldDB" id="A0A6J6KGH2"/>
<evidence type="ECO:0000256" key="2">
    <source>
        <dbReference type="ARBA" id="ARBA00022692"/>
    </source>
</evidence>
<dbReference type="PANTHER" id="PTHR31310">
    <property type="match status" value="1"/>
</dbReference>
<gene>
    <name evidence="8" type="ORF">UFOPK2171_00506</name>
    <name evidence="7" type="ORF">UFOPK2237_00128</name>
</gene>
<evidence type="ECO:0000313" key="8">
    <source>
        <dbReference type="EMBL" id="CAB4648218.1"/>
    </source>
</evidence>
<accession>A0A6J6KGH2</accession>
<feature type="transmembrane region" description="Helical" evidence="5">
    <location>
        <begin position="160"/>
        <end position="178"/>
    </location>
</feature>
<keyword evidence="4 5" id="KW-0472">Membrane</keyword>
<dbReference type="EMBL" id="CAEZWI010000007">
    <property type="protein sequence ID" value="CAB4644465.1"/>
    <property type="molecule type" value="Genomic_DNA"/>
</dbReference>
<reference evidence="8" key="1">
    <citation type="submission" date="2020-05" db="EMBL/GenBank/DDBJ databases">
        <authorList>
            <person name="Chiriac C."/>
            <person name="Salcher M."/>
            <person name="Ghai R."/>
            <person name="Kavagutti S V."/>
        </authorList>
    </citation>
    <scope>NUCLEOTIDE SEQUENCE</scope>
</reference>
<comment type="subcellular location">
    <subcellularLocation>
        <location evidence="1">Membrane</location>
        <topology evidence="1">Multi-pass membrane protein</topology>
    </subcellularLocation>
</comment>
<dbReference type="Pfam" id="PF14378">
    <property type="entry name" value="PAP2_3"/>
    <property type="match status" value="1"/>
</dbReference>
<dbReference type="InterPro" id="IPR026841">
    <property type="entry name" value="Aur1/Ipt1"/>
</dbReference>
<feature type="domain" description="Inositolphosphotransferase Aur1/Ipt1" evidence="6">
    <location>
        <begin position="122"/>
        <end position="283"/>
    </location>
</feature>
<evidence type="ECO:0000256" key="1">
    <source>
        <dbReference type="ARBA" id="ARBA00004141"/>
    </source>
</evidence>
<keyword evidence="3 5" id="KW-1133">Transmembrane helix</keyword>
<dbReference type="PANTHER" id="PTHR31310:SF7">
    <property type="entry name" value="PA-PHOSPHATASE RELATED-FAMILY PROTEIN DDB_G0268928"/>
    <property type="match status" value="1"/>
</dbReference>